<sequence>MKIPIVTAMLALDAQWTRRPRALTRHVEHLSNGSKKADAADREQYVEYMCGDGRGVCEGWEEHEREFHAGKDGKVLYGQMHCCHGDYCNRPNKTLLEISRQKTRKDYISDSEEDKDDSEETSTANEPGSSSFCTFFLVIIALINLL</sequence>
<accession>A0AA36C9E3</accession>
<feature type="compositionally biased region" description="Acidic residues" evidence="1">
    <location>
        <begin position="109"/>
        <end position="120"/>
    </location>
</feature>
<evidence type="ECO:0000313" key="2">
    <source>
        <dbReference type="EMBL" id="CAJ0564828.1"/>
    </source>
</evidence>
<protein>
    <submittedName>
        <fullName evidence="2">Uncharacterized protein</fullName>
    </submittedName>
</protein>
<dbReference type="AlphaFoldDB" id="A0AA36C9E3"/>
<organism evidence="2 3">
    <name type="scientific">Mesorhabditis spiculigera</name>
    <dbReference type="NCBI Taxonomy" id="96644"/>
    <lineage>
        <taxon>Eukaryota</taxon>
        <taxon>Metazoa</taxon>
        <taxon>Ecdysozoa</taxon>
        <taxon>Nematoda</taxon>
        <taxon>Chromadorea</taxon>
        <taxon>Rhabditida</taxon>
        <taxon>Rhabditina</taxon>
        <taxon>Rhabditomorpha</taxon>
        <taxon>Rhabditoidea</taxon>
        <taxon>Rhabditidae</taxon>
        <taxon>Mesorhabditinae</taxon>
        <taxon>Mesorhabditis</taxon>
    </lineage>
</organism>
<comment type="caution">
    <text evidence="2">The sequence shown here is derived from an EMBL/GenBank/DDBJ whole genome shotgun (WGS) entry which is preliminary data.</text>
</comment>
<gene>
    <name evidence="2" type="ORF">MSPICULIGERA_LOCUS3494</name>
</gene>
<proteinExistence type="predicted"/>
<keyword evidence="3" id="KW-1185">Reference proteome</keyword>
<name>A0AA36C9E3_9BILA</name>
<feature type="region of interest" description="Disordered" evidence="1">
    <location>
        <begin position="102"/>
        <end position="128"/>
    </location>
</feature>
<evidence type="ECO:0000256" key="1">
    <source>
        <dbReference type="SAM" id="MobiDB-lite"/>
    </source>
</evidence>
<dbReference type="EMBL" id="CATQJA010000920">
    <property type="protein sequence ID" value="CAJ0564828.1"/>
    <property type="molecule type" value="Genomic_DNA"/>
</dbReference>
<reference evidence="2" key="1">
    <citation type="submission" date="2023-06" db="EMBL/GenBank/DDBJ databases">
        <authorList>
            <person name="Delattre M."/>
        </authorList>
    </citation>
    <scope>NUCLEOTIDE SEQUENCE</scope>
    <source>
        <strain evidence="2">AF72</strain>
    </source>
</reference>
<evidence type="ECO:0000313" key="3">
    <source>
        <dbReference type="Proteomes" id="UP001177023"/>
    </source>
</evidence>
<feature type="non-terminal residue" evidence="2">
    <location>
        <position position="146"/>
    </location>
</feature>
<dbReference type="Proteomes" id="UP001177023">
    <property type="component" value="Unassembled WGS sequence"/>
</dbReference>